<evidence type="ECO:0000313" key="2">
    <source>
        <dbReference type="EMBL" id="TQF09318.1"/>
    </source>
</evidence>
<evidence type="ECO:0000259" key="1">
    <source>
        <dbReference type="Pfam" id="PF13649"/>
    </source>
</evidence>
<name>A0A540WJZ0_9BACT</name>
<gene>
    <name evidence="2" type="ORF">FJV41_45215</name>
</gene>
<dbReference type="AlphaFoldDB" id="A0A540WJZ0"/>
<dbReference type="Pfam" id="PF13649">
    <property type="entry name" value="Methyltransf_25"/>
    <property type="match status" value="1"/>
</dbReference>
<dbReference type="GO" id="GO:0008168">
    <property type="term" value="F:methyltransferase activity"/>
    <property type="evidence" value="ECO:0007669"/>
    <property type="project" value="UniProtKB-KW"/>
</dbReference>
<feature type="domain" description="Methyltransferase" evidence="1">
    <location>
        <begin position="40"/>
        <end position="116"/>
    </location>
</feature>
<dbReference type="SUPFAM" id="SSF53335">
    <property type="entry name" value="S-adenosyl-L-methionine-dependent methyltransferases"/>
    <property type="match status" value="1"/>
</dbReference>
<dbReference type="CDD" id="cd02440">
    <property type="entry name" value="AdoMet_MTases"/>
    <property type="match status" value="1"/>
</dbReference>
<dbReference type="InterPro" id="IPR029063">
    <property type="entry name" value="SAM-dependent_MTases_sf"/>
</dbReference>
<protein>
    <submittedName>
        <fullName evidence="2">Methyltransferase domain-containing protein</fullName>
    </submittedName>
</protein>
<accession>A0A540WJZ0</accession>
<dbReference type="Proteomes" id="UP000315369">
    <property type="component" value="Unassembled WGS sequence"/>
</dbReference>
<sequence length="253" mass="27490">MSPADPFPLYHPADARRAFSSDDVTRRFAKVAQLEPGARVLVLGCGADGSAALLLAREMGCTVLAADMDEALVSSARERVRHQGLTDRIDVRGVALDSLGLPDGAFDAILVQGRVLYTLRGTLSALRPLLARRGRLGMTFPARVARVVPKAAAELWERRLGAPLLLPRELLQSLELGGFEPESAETLHDVELDDYYREVEASLKPMSGSQASPLREELALHRESNGKATVSYAFLVGRRKEPGEKPPASRDRG</sequence>
<keyword evidence="3" id="KW-1185">Reference proteome</keyword>
<keyword evidence="2" id="KW-0808">Transferase</keyword>
<dbReference type="Gene3D" id="3.40.50.150">
    <property type="entry name" value="Vaccinia Virus protein VP39"/>
    <property type="match status" value="1"/>
</dbReference>
<dbReference type="InterPro" id="IPR041698">
    <property type="entry name" value="Methyltransf_25"/>
</dbReference>
<keyword evidence="2" id="KW-0489">Methyltransferase</keyword>
<dbReference type="OrthoDB" id="5496574at2"/>
<organism evidence="2 3">
    <name type="scientific">Myxococcus llanfairpwllgwyngyllgogerychwyrndrobwllllantysiliogogogochensis</name>
    <dbReference type="NCBI Taxonomy" id="2590453"/>
    <lineage>
        <taxon>Bacteria</taxon>
        <taxon>Pseudomonadati</taxon>
        <taxon>Myxococcota</taxon>
        <taxon>Myxococcia</taxon>
        <taxon>Myxococcales</taxon>
        <taxon>Cystobacterineae</taxon>
        <taxon>Myxococcaceae</taxon>
        <taxon>Myxococcus</taxon>
    </lineage>
</organism>
<reference evidence="2 3" key="1">
    <citation type="submission" date="2019-06" db="EMBL/GenBank/DDBJ databases">
        <authorList>
            <person name="Livingstone P."/>
            <person name="Whitworth D."/>
        </authorList>
    </citation>
    <scope>NUCLEOTIDE SEQUENCE [LARGE SCALE GENOMIC DNA]</scope>
    <source>
        <strain evidence="2 3">AM401</strain>
    </source>
</reference>
<dbReference type="EMBL" id="VIFM01000360">
    <property type="protein sequence ID" value="TQF09318.1"/>
    <property type="molecule type" value="Genomic_DNA"/>
</dbReference>
<dbReference type="GO" id="GO:0032259">
    <property type="term" value="P:methylation"/>
    <property type="evidence" value="ECO:0007669"/>
    <property type="project" value="UniProtKB-KW"/>
</dbReference>
<comment type="caution">
    <text evidence="2">The sequence shown here is derived from an EMBL/GenBank/DDBJ whole genome shotgun (WGS) entry which is preliminary data.</text>
</comment>
<evidence type="ECO:0000313" key="3">
    <source>
        <dbReference type="Proteomes" id="UP000315369"/>
    </source>
</evidence>
<dbReference type="RefSeq" id="WP_141648840.1">
    <property type="nucleotide sequence ID" value="NZ_VIFM01000360.1"/>
</dbReference>
<proteinExistence type="predicted"/>